<dbReference type="AlphaFoldDB" id="A0A022R1P7"/>
<evidence type="ECO:0000256" key="3">
    <source>
        <dbReference type="ARBA" id="ARBA00022640"/>
    </source>
</evidence>
<dbReference type="FunFam" id="1.25.40.10:FF:000285">
    <property type="entry name" value="Pentatricopeptide repeat-containing protein, chloroplastic"/>
    <property type="match status" value="1"/>
</dbReference>
<evidence type="ECO:0000313" key="8">
    <source>
        <dbReference type="Proteomes" id="UP000030748"/>
    </source>
</evidence>
<dbReference type="Pfam" id="PF13041">
    <property type="entry name" value="PPR_2"/>
    <property type="match status" value="4"/>
</dbReference>
<evidence type="ECO:0000256" key="6">
    <source>
        <dbReference type="PROSITE-ProRule" id="PRU00708"/>
    </source>
</evidence>
<dbReference type="InterPro" id="IPR011990">
    <property type="entry name" value="TPR-like_helical_dom_sf"/>
</dbReference>
<protein>
    <recommendedName>
        <fullName evidence="9">Pentacotripeptide-repeat region of PRORP domain-containing protein</fullName>
    </recommendedName>
</protein>
<dbReference type="InterPro" id="IPR002885">
    <property type="entry name" value="PPR_rpt"/>
</dbReference>
<evidence type="ECO:0008006" key="9">
    <source>
        <dbReference type="Google" id="ProtNLM"/>
    </source>
</evidence>
<feature type="repeat" description="PPR" evidence="6">
    <location>
        <begin position="75"/>
        <end position="109"/>
    </location>
</feature>
<keyword evidence="4" id="KW-0677">Repeat</keyword>
<evidence type="ECO:0000256" key="1">
    <source>
        <dbReference type="ARBA" id="ARBA00004229"/>
    </source>
</evidence>
<dbReference type="GO" id="GO:0009507">
    <property type="term" value="C:chloroplast"/>
    <property type="evidence" value="ECO:0007669"/>
    <property type="project" value="UniProtKB-SubCell"/>
</dbReference>
<evidence type="ECO:0000256" key="5">
    <source>
        <dbReference type="ARBA" id="ARBA00022946"/>
    </source>
</evidence>
<dbReference type="PROSITE" id="PS51375">
    <property type="entry name" value="PPR"/>
    <property type="match status" value="6"/>
</dbReference>
<organism evidence="7 8">
    <name type="scientific">Erythranthe guttata</name>
    <name type="common">Yellow monkey flower</name>
    <name type="synonym">Mimulus guttatus</name>
    <dbReference type="NCBI Taxonomy" id="4155"/>
    <lineage>
        <taxon>Eukaryota</taxon>
        <taxon>Viridiplantae</taxon>
        <taxon>Streptophyta</taxon>
        <taxon>Embryophyta</taxon>
        <taxon>Tracheophyta</taxon>
        <taxon>Spermatophyta</taxon>
        <taxon>Magnoliopsida</taxon>
        <taxon>eudicotyledons</taxon>
        <taxon>Gunneridae</taxon>
        <taxon>Pentapetalae</taxon>
        <taxon>asterids</taxon>
        <taxon>lamiids</taxon>
        <taxon>Lamiales</taxon>
        <taxon>Phrymaceae</taxon>
        <taxon>Erythranthe</taxon>
    </lineage>
</organism>
<feature type="repeat" description="PPR" evidence="6">
    <location>
        <begin position="375"/>
        <end position="409"/>
    </location>
</feature>
<accession>A0A022R1P7</accession>
<dbReference type="GO" id="GO:0099402">
    <property type="term" value="P:plant organ development"/>
    <property type="evidence" value="ECO:0007669"/>
    <property type="project" value="UniProtKB-ARBA"/>
</dbReference>
<keyword evidence="8" id="KW-1185">Reference proteome</keyword>
<name>A0A022R1P7_ERYGU</name>
<evidence type="ECO:0000256" key="4">
    <source>
        <dbReference type="ARBA" id="ARBA00022737"/>
    </source>
</evidence>
<reference evidence="7 8" key="1">
    <citation type="journal article" date="2013" name="Proc. Natl. Acad. Sci. U.S.A.">
        <title>Fine-scale variation in meiotic recombination in Mimulus inferred from population shotgun sequencing.</title>
        <authorList>
            <person name="Hellsten U."/>
            <person name="Wright K.M."/>
            <person name="Jenkins J."/>
            <person name="Shu S."/>
            <person name="Yuan Y."/>
            <person name="Wessler S.R."/>
            <person name="Schmutz J."/>
            <person name="Willis J.H."/>
            <person name="Rokhsar D.S."/>
        </authorList>
    </citation>
    <scope>NUCLEOTIDE SEQUENCE [LARGE SCALE GENOMIC DNA]</scope>
    <source>
        <strain evidence="8">cv. DUN x IM62</strain>
    </source>
</reference>
<keyword evidence="5" id="KW-0809">Transit peptide</keyword>
<dbReference type="FunFam" id="1.25.40.10:FF:000351">
    <property type="entry name" value="Pentatricopeptide repeat-containing protein"/>
    <property type="match status" value="1"/>
</dbReference>
<dbReference type="GO" id="GO:0009451">
    <property type="term" value="P:RNA modification"/>
    <property type="evidence" value="ECO:0000318"/>
    <property type="project" value="GO_Central"/>
</dbReference>
<sequence length="706" mass="78954">MSSSPSPPYAFTYPSVLKACTSLRLFSLGLSLHQRIIVDGLPSDPYISCSLINFYAKSSNVHYAQKVFDVMPERNIVPWTAIIRCYSHAGDMKNAFLLYDSMQYEGIPPSSVTILNLLSGVSDIQQVEVLHASVFKRGFLCEVFLMNCLSSIYAKCGRVEEARELFELLDEKDIVSWNSLINAYSTIGNLGEVLNLFFRMRTKHIEPDQQTFGSLVSALAREGSFEVGRVAHGQIVTSGFELDKHVGTSLLVFYSRFKKVDHALQIFEQSDDKDVVFWTALISGLVQNDASDKALRMFRKMLDSRVFPTSATIACVLAACAQLGSFKLGKSIHSYMLRQKMSSDIATQNSLITLYAKCGLLEQSFAVFSMMVKRDIVSWNAIVAAYAQNAYLDKAVYLFQEMRTAQQKPDSITVVSLLQACASLGAYNQGKWFHNYALRNNLGPCIRIETALVDMYAKCGDLESSRRCFDGMPRHDTVSWTAIIAGYGSHGRGMEALEMYSEFLRSGAPPNDVIFLAILYACSHNGLVEKGLSLFESMVNEYKIEARIEHLACVVDLLCRAGRVQDAYRFYKEKFLEPSMDVLGILLDASRNSGEEEIGRVVAAELSGSEIGDGGKYVQLAHSFASRAKWEGVGEAWVQMRHLGLRKIPGWSFIELHGTITPFFTRHSSHPQYVDIVFMLGNLNEESKEVVLNWEDEDLPLDSNVL</sequence>
<feature type="repeat" description="PPR" evidence="6">
    <location>
        <begin position="173"/>
        <end position="207"/>
    </location>
</feature>
<dbReference type="GO" id="GO:0003723">
    <property type="term" value="F:RNA binding"/>
    <property type="evidence" value="ECO:0007669"/>
    <property type="project" value="InterPro"/>
</dbReference>
<gene>
    <name evidence="7" type="ORF">MIMGU_mgv1a027062mg</name>
</gene>
<dbReference type="NCBIfam" id="TIGR00756">
    <property type="entry name" value="PPR"/>
    <property type="match status" value="6"/>
</dbReference>
<feature type="repeat" description="PPR" evidence="6">
    <location>
        <begin position="344"/>
        <end position="374"/>
    </location>
</feature>
<evidence type="ECO:0000313" key="7">
    <source>
        <dbReference type="EMBL" id="EYU33879.1"/>
    </source>
</evidence>
<dbReference type="InterPro" id="IPR046960">
    <property type="entry name" value="PPR_At4g14850-like_plant"/>
</dbReference>
<dbReference type="FunFam" id="1.25.40.10:FF:000381">
    <property type="entry name" value="Pentatricopeptide repeat-containing protein"/>
    <property type="match status" value="1"/>
</dbReference>
<feature type="repeat" description="PPR" evidence="6">
    <location>
        <begin position="274"/>
        <end position="308"/>
    </location>
</feature>
<proteinExistence type="predicted"/>
<dbReference type="Proteomes" id="UP000030748">
    <property type="component" value="Unassembled WGS sequence"/>
</dbReference>
<comment type="subcellular location">
    <subcellularLocation>
        <location evidence="1">Plastid</location>
        <location evidence="1">Chloroplast</location>
    </subcellularLocation>
</comment>
<keyword evidence="2" id="KW-0150">Chloroplast</keyword>
<dbReference type="FunFam" id="1.25.40.10:FF:000158">
    <property type="entry name" value="pentatricopeptide repeat-containing protein At2g33680"/>
    <property type="match status" value="1"/>
</dbReference>
<evidence type="ECO:0000256" key="2">
    <source>
        <dbReference type="ARBA" id="ARBA00022528"/>
    </source>
</evidence>
<dbReference type="PANTHER" id="PTHR47926">
    <property type="entry name" value="PENTATRICOPEPTIDE REPEAT-CONTAINING PROTEIN"/>
    <property type="match status" value="1"/>
</dbReference>
<dbReference type="FunFam" id="1.25.40.10:FF:000395">
    <property type="entry name" value="Pentatricopeptide repeat-containing protein chloroplastic"/>
    <property type="match status" value="1"/>
</dbReference>
<dbReference type="eggNOG" id="KOG4197">
    <property type="taxonomic scope" value="Eukaryota"/>
</dbReference>
<dbReference type="Gene3D" id="1.25.40.10">
    <property type="entry name" value="Tetratricopeptide repeat domain"/>
    <property type="match status" value="5"/>
</dbReference>
<dbReference type="Pfam" id="PF01535">
    <property type="entry name" value="PPR"/>
    <property type="match status" value="3"/>
</dbReference>
<dbReference type="PANTHER" id="PTHR47926:SF451">
    <property type="entry name" value="TETRATRICOPEPTIDE-LIKE HELICAL DOMAIN SUPERFAMILY"/>
    <property type="match status" value="1"/>
</dbReference>
<feature type="repeat" description="PPR" evidence="6">
    <location>
        <begin position="476"/>
        <end position="510"/>
    </location>
</feature>
<keyword evidence="3" id="KW-0934">Plastid</keyword>
<dbReference type="EMBL" id="KI630752">
    <property type="protein sequence ID" value="EYU33879.1"/>
    <property type="molecule type" value="Genomic_DNA"/>
</dbReference>